<dbReference type="Proteomes" id="UP000003303">
    <property type="component" value="Unassembled WGS sequence"/>
</dbReference>
<dbReference type="EMBL" id="ACLR01000113">
    <property type="protein sequence ID" value="EEK17184.1"/>
    <property type="molecule type" value="Genomic_DNA"/>
</dbReference>
<feature type="domain" description="Conjugative transposon TraM C-terminal" evidence="4">
    <location>
        <begin position="259"/>
        <end position="385"/>
    </location>
</feature>
<dbReference type="NCBIfam" id="TIGR03779">
    <property type="entry name" value="Bac_Flav_CT_M"/>
    <property type="match status" value="1"/>
</dbReference>
<evidence type="ECO:0000259" key="4">
    <source>
        <dbReference type="Pfam" id="PF12508"/>
    </source>
</evidence>
<evidence type="ECO:0000313" key="6">
    <source>
        <dbReference type="Proteomes" id="UP000003303"/>
    </source>
</evidence>
<dbReference type="InterPro" id="IPR022187">
    <property type="entry name" value="Conjug_transposon_TraM"/>
</dbReference>
<gene>
    <name evidence="5" type="primary">traM</name>
    <name evidence="5" type="ORF">PORUE0001_0133</name>
</gene>
<dbReference type="STRING" id="596327.PORUE0001_0133"/>
<feature type="compositionally biased region" description="Basic and acidic residues" evidence="2">
    <location>
        <begin position="96"/>
        <end position="106"/>
    </location>
</feature>
<proteinExistence type="predicted"/>
<keyword evidence="3" id="KW-0472">Membrane</keyword>
<reference evidence="5 6" key="1">
    <citation type="submission" date="2009-04" db="EMBL/GenBank/DDBJ databases">
        <authorList>
            <person name="Sebastian Y."/>
            <person name="Madupu R."/>
            <person name="Durkin A.S."/>
            <person name="Torralba M."/>
            <person name="Methe B."/>
            <person name="Sutton G.G."/>
            <person name="Strausberg R.L."/>
            <person name="Nelson K.E."/>
        </authorList>
    </citation>
    <scope>NUCLEOTIDE SEQUENCE [LARGE SCALE GENOMIC DNA]</scope>
    <source>
        <strain evidence="5 6">60-3</strain>
    </source>
</reference>
<protein>
    <submittedName>
        <fullName evidence="5">Conjugative transposon TraM protein</fullName>
    </submittedName>
</protein>
<dbReference type="AlphaFoldDB" id="C2MAR6"/>
<evidence type="ECO:0000256" key="3">
    <source>
        <dbReference type="SAM" id="Phobius"/>
    </source>
</evidence>
<name>C2MAR6_9PORP</name>
<feature type="transmembrane region" description="Helical" evidence="3">
    <location>
        <begin position="16"/>
        <end position="34"/>
    </location>
</feature>
<dbReference type="RefSeq" id="WP_007364999.1">
    <property type="nucleotide sequence ID" value="NZ_ACLR01000113.1"/>
</dbReference>
<dbReference type="OrthoDB" id="1311366at2"/>
<evidence type="ECO:0000256" key="2">
    <source>
        <dbReference type="SAM" id="MobiDB-lite"/>
    </source>
</evidence>
<keyword evidence="1" id="KW-0175">Coiled coil</keyword>
<accession>C2MAR6</accession>
<keyword evidence="6" id="KW-1185">Reference proteome</keyword>
<feature type="non-terminal residue" evidence="5">
    <location>
        <position position="388"/>
    </location>
</feature>
<organism evidence="5 6">
    <name type="scientific">Porphyromonas uenonis 60-3</name>
    <dbReference type="NCBI Taxonomy" id="596327"/>
    <lineage>
        <taxon>Bacteria</taxon>
        <taxon>Pseudomonadati</taxon>
        <taxon>Bacteroidota</taxon>
        <taxon>Bacteroidia</taxon>
        <taxon>Bacteroidales</taxon>
        <taxon>Porphyromonadaceae</taxon>
        <taxon>Porphyromonas</taxon>
    </lineage>
</organism>
<dbReference type="Pfam" id="PF12508">
    <property type="entry name" value="Transposon_TraM"/>
    <property type="match status" value="1"/>
</dbReference>
<feature type="coiled-coil region" evidence="1">
    <location>
        <begin position="130"/>
        <end position="164"/>
    </location>
</feature>
<dbReference type="eggNOG" id="ENOG502Z7X2">
    <property type="taxonomic scope" value="Bacteria"/>
</dbReference>
<evidence type="ECO:0000313" key="5">
    <source>
        <dbReference type="EMBL" id="EEK17184.1"/>
    </source>
</evidence>
<dbReference type="InterPro" id="IPR055407">
    <property type="entry name" value="TraM_C"/>
</dbReference>
<sequence>MDTNKTAPDKAKLKQWLVMGLIIIVFVGALYMILRPYLIKEDKVGNGQLLTDVPDADVAKLPEDKLSAYKGSDLVELGEEKVDPQLQRLYDEMDSSDDHRTSRYQDDDYPYEESDGYQSSEDMYAQFAREQEEQDQVARLQEQIDGLQREKRNLADEREYLTQLGEIKDRQIAANDIYSNAYRRASADPAPAPEPPKDPNAPVSFEAVGAKTVDPSIVSTLSQSGRDASSQQAHEALLQNRFTTSVGSFRSEAVAKNTIRAIIDETKTIKLGDEIKMRLMEDIQIGTVVVPKGTTIVAKSNLTNNRLQLKVTSIEYRERIIGVDLSAFDLNGQEGLYVPVTAEAVGLKALGEGLAETATGGISIQQSGKDQILANVSNGLIRAGGNYM</sequence>
<keyword evidence="3" id="KW-0812">Transmembrane</keyword>
<comment type="caution">
    <text evidence="5">The sequence shown here is derived from an EMBL/GenBank/DDBJ whole genome shotgun (WGS) entry which is preliminary data.</text>
</comment>
<keyword evidence="3" id="KW-1133">Transmembrane helix</keyword>
<evidence type="ECO:0000256" key="1">
    <source>
        <dbReference type="SAM" id="Coils"/>
    </source>
</evidence>
<feature type="region of interest" description="Disordered" evidence="2">
    <location>
        <begin position="90"/>
        <end position="116"/>
    </location>
</feature>